<dbReference type="PANTHER" id="PTHR24197">
    <property type="entry name" value="ANKYRIN REPEAT DOMAIN-CONTAINING PROTEIN 61"/>
    <property type="match status" value="1"/>
</dbReference>
<reference evidence="6 7" key="1">
    <citation type="journal article" date="2019" name="New Phytol.">
        <title>Comparative genomics reveals unique wood-decay strategies and fruiting body development in the Schizophyllaceae.</title>
        <authorList>
            <person name="Almasi E."/>
            <person name="Sahu N."/>
            <person name="Krizsan K."/>
            <person name="Balint B."/>
            <person name="Kovacs G.M."/>
            <person name="Kiss B."/>
            <person name="Cseklye J."/>
            <person name="Drula E."/>
            <person name="Henrissat B."/>
            <person name="Nagy I."/>
            <person name="Chovatia M."/>
            <person name="Adam C."/>
            <person name="LaButti K."/>
            <person name="Lipzen A."/>
            <person name="Riley R."/>
            <person name="Grigoriev I.V."/>
            <person name="Nagy L.G."/>
        </authorList>
    </citation>
    <scope>NUCLEOTIDE SEQUENCE [LARGE SCALE GENOMIC DNA]</scope>
    <source>
        <strain evidence="6 7">NL-1724</strain>
    </source>
</reference>
<keyword evidence="1" id="KW-0677">Repeat</keyword>
<dbReference type="EMBL" id="VDMD01000027">
    <property type="protein sequence ID" value="TRM59505.1"/>
    <property type="molecule type" value="Genomic_DNA"/>
</dbReference>
<feature type="repeat" description="ANK" evidence="5">
    <location>
        <begin position="69"/>
        <end position="101"/>
    </location>
</feature>
<comment type="function">
    <text evidence="3">Plays an important role in regulating intracellular signaling events associated with erythroid terminal differentiation.</text>
</comment>
<organism evidence="6 7">
    <name type="scientific">Schizophyllum amplum</name>
    <dbReference type="NCBI Taxonomy" id="97359"/>
    <lineage>
        <taxon>Eukaryota</taxon>
        <taxon>Fungi</taxon>
        <taxon>Dikarya</taxon>
        <taxon>Basidiomycota</taxon>
        <taxon>Agaricomycotina</taxon>
        <taxon>Agaricomycetes</taxon>
        <taxon>Agaricomycetidae</taxon>
        <taxon>Agaricales</taxon>
        <taxon>Schizophyllaceae</taxon>
        <taxon>Schizophyllum</taxon>
    </lineage>
</organism>
<dbReference type="SMART" id="SM00248">
    <property type="entry name" value="ANK"/>
    <property type="match status" value="3"/>
</dbReference>
<dbReference type="InterPro" id="IPR036770">
    <property type="entry name" value="Ankyrin_rpt-contain_sf"/>
</dbReference>
<accession>A0A550C3X4</accession>
<dbReference type="PROSITE" id="PS50088">
    <property type="entry name" value="ANK_REPEAT"/>
    <property type="match status" value="2"/>
</dbReference>
<evidence type="ECO:0000313" key="7">
    <source>
        <dbReference type="Proteomes" id="UP000320762"/>
    </source>
</evidence>
<evidence type="ECO:0000256" key="5">
    <source>
        <dbReference type="PROSITE-ProRule" id="PRU00023"/>
    </source>
</evidence>
<evidence type="ECO:0000256" key="3">
    <source>
        <dbReference type="ARBA" id="ARBA00037385"/>
    </source>
</evidence>
<dbReference type="PANTHER" id="PTHR24197:SF44">
    <property type="entry name" value="ANKYRIN REPEAT DOMAIN-CONTAINING PROTEIN 54"/>
    <property type="match status" value="1"/>
</dbReference>
<dbReference type="STRING" id="97359.A0A550C3X4"/>
<evidence type="ECO:0000256" key="1">
    <source>
        <dbReference type="ARBA" id="ARBA00022737"/>
    </source>
</evidence>
<proteinExistence type="predicted"/>
<dbReference type="OrthoDB" id="194358at2759"/>
<feature type="non-terminal residue" evidence="6">
    <location>
        <position position="109"/>
    </location>
</feature>
<keyword evidence="7" id="KW-1185">Reference proteome</keyword>
<dbReference type="Proteomes" id="UP000320762">
    <property type="component" value="Unassembled WGS sequence"/>
</dbReference>
<evidence type="ECO:0000256" key="4">
    <source>
        <dbReference type="ARBA" id="ARBA00039237"/>
    </source>
</evidence>
<feature type="non-terminal residue" evidence="6">
    <location>
        <position position="1"/>
    </location>
</feature>
<dbReference type="InterPro" id="IPR002110">
    <property type="entry name" value="Ankyrin_rpt"/>
</dbReference>
<dbReference type="Pfam" id="PF13857">
    <property type="entry name" value="Ank_5"/>
    <property type="match status" value="1"/>
</dbReference>
<dbReference type="Pfam" id="PF00023">
    <property type="entry name" value="Ank"/>
    <property type="match status" value="1"/>
</dbReference>
<dbReference type="PROSITE" id="PS50297">
    <property type="entry name" value="ANK_REP_REGION"/>
    <property type="match status" value="2"/>
</dbReference>
<gene>
    <name evidence="6" type="ORF">BD626DRAFT_355735</name>
</gene>
<evidence type="ECO:0000256" key="2">
    <source>
        <dbReference type="ARBA" id="ARBA00023043"/>
    </source>
</evidence>
<comment type="caution">
    <text evidence="6">The sequence shown here is derived from an EMBL/GenBank/DDBJ whole genome shotgun (WGS) entry which is preliminary data.</text>
</comment>
<evidence type="ECO:0000313" key="6">
    <source>
        <dbReference type="EMBL" id="TRM59505.1"/>
    </source>
</evidence>
<feature type="repeat" description="ANK" evidence="5">
    <location>
        <begin position="1"/>
        <end position="29"/>
    </location>
</feature>
<dbReference type="SUPFAM" id="SSF48403">
    <property type="entry name" value="Ankyrin repeat"/>
    <property type="match status" value="1"/>
</dbReference>
<sequence length="109" mass="12145">LLHRNVIRDNLDIVHLLIDCGADTNFVDEMVYTPLHCAALMPRAYRQNRESIARLLLIRGANPNATNPRGQTPLHIAAEEGYAKCIRLLLDHGADPNVCDSYGETPLDL</sequence>
<name>A0A550C3X4_9AGAR</name>
<protein>
    <recommendedName>
        <fullName evidence="4">Ankyrin repeat domain-containing protein 54</fullName>
    </recommendedName>
</protein>
<dbReference type="Gene3D" id="1.25.40.20">
    <property type="entry name" value="Ankyrin repeat-containing domain"/>
    <property type="match status" value="2"/>
</dbReference>
<keyword evidence="2 5" id="KW-0040">ANK repeat</keyword>
<dbReference type="AlphaFoldDB" id="A0A550C3X4"/>